<dbReference type="AlphaFoldDB" id="A0A0E9RLV0"/>
<sequence length="37" mass="4242">MTPGLHSVLSPISPISQRYLQGLHNETDLRFHKTNRP</sequence>
<reference evidence="1" key="1">
    <citation type="submission" date="2014-11" db="EMBL/GenBank/DDBJ databases">
        <authorList>
            <person name="Amaro Gonzalez C."/>
        </authorList>
    </citation>
    <scope>NUCLEOTIDE SEQUENCE</scope>
</reference>
<organism evidence="1">
    <name type="scientific">Anguilla anguilla</name>
    <name type="common">European freshwater eel</name>
    <name type="synonym">Muraena anguilla</name>
    <dbReference type="NCBI Taxonomy" id="7936"/>
    <lineage>
        <taxon>Eukaryota</taxon>
        <taxon>Metazoa</taxon>
        <taxon>Chordata</taxon>
        <taxon>Craniata</taxon>
        <taxon>Vertebrata</taxon>
        <taxon>Euteleostomi</taxon>
        <taxon>Actinopterygii</taxon>
        <taxon>Neopterygii</taxon>
        <taxon>Teleostei</taxon>
        <taxon>Anguilliformes</taxon>
        <taxon>Anguillidae</taxon>
        <taxon>Anguilla</taxon>
    </lineage>
</organism>
<evidence type="ECO:0000313" key="1">
    <source>
        <dbReference type="EMBL" id="JAH29303.1"/>
    </source>
</evidence>
<protein>
    <submittedName>
        <fullName evidence="1">Uncharacterized protein</fullName>
    </submittedName>
</protein>
<dbReference type="EMBL" id="GBXM01079274">
    <property type="protein sequence ID" value="JAH29303.1"/>
    <property type="molecule type" value="Transcribed_RNA"/>
</dbReference>
<reference evidence="1" key="2">
    <citation type="journal article" date="2015" name="Fish Shellfish Immunol.">
        <title>Early steps in the European eel (Anguilla anguilla)-Vibrio vulnificus interaction in the gills: Role of the RtxA13 toxin.</title>
        <authorList>
            <person name="Callol A."/>
            <person name="Pajuelo D."/>
            <person name="Ebbesson L."/>
            <person name="Teles M."/>
            <person name="MacKenzie S."/>
            <person name="Amaro C."/>
        </authorList>
    </citation>
    <scope>NUCLEOTIDE SEQUENCE</scope>
</reference>
<proteinExistence type="predicted"/>
<name>A0A0E9RLV0_ANGAN</name>
<accession>A0A0E9RLV0</accession>